<protein>
    <submittedName>
        <fullName evidence="1">Uncharacterized protein</fullName>
    </submittedName>
</protein>
<accession>A0A7I9YJ64</accession>
<reference evidence="1 2" key="1">
    <citation type="journal article" date="2019" name="Emerg. Microbes Infect.">
        <title>Comprehensive subspecies identification of 175 nontuberculous mycobacteria species based on 7547 genomic profiles.</title>
        <authorList>
            <person name="Matsumoto Y."/>
            <person name="Kinjo T."/>
            <person name="Motooka D."/>
            <person name="Nabeya D."/>
            <person name="Jung N."/>
            <person name="Uechi K."/>
            <person name="Horii T."/>
            <person name="Iida T."/>
            <person name="Fujita J."/>
            <person name="Nakamura S."/>
        </authorList>
    </citation>
    <scope>NUCLEOTIDE SEQUENCE [LARGE SCALE GENOMIC DNA]</scope>
    <source>
        <strain evidence="1 2">JCM 30725</strain>
    </source>
</reference>
<dbReference type="AlphaFoldDB" id="A0A7I9YJ64"/>
<dbReference type="Proteomes" id="UP000465360">
    <property type="component" value="Unassembled WGS sequence"/>
</dbReference>
<gene>
    <name evidence="1" type="ORF">MBOU_07620</name>
</gene>
<evidence type="ECO:0000313" key="2">
    <source>
        <dbReference type="Proteomes" id="UP000465360"/>
    </source>
</evidence>
<sequence>MRKPRRAKDAKGMCNRRAHNGILDTCLYPHQVGLGALLQLRGGFGPVTAEVIPAARTRVASPGSTNRELVPGSGWGDCKATWILVSEANGESGRHVRNLR</sequence>
<proteinExistence type="predicted"/>
<keyword evidence="2" id="KW-1185">Reference proteome</keyword>
<comment type="caution">
    <text evidence="1">The sequence shown here is derived from an EMBL/GenBank/DDBJ whole genome shotgun (WGS) entry which is preliminary data.</text>
</comment>
<dbReference type="EMBL" id="BLKZ01000001">
    <property type="protein sequence ID" value="GFG88720.1"/>
    <property type="molecule type" value="Genomic_DNA"/>
</dbReference>
<organism evidence="1 2">
    <name type="scientific">Mycobacterium bourgelatii</name>
    <dbReference type="NCBI Taxonomy" id="1273442"/>
    <lineage>
        <taxon>Bacteria</taxon>
        <taxon>Bacillati</taxon>
        <taxon>Actinomycetota</taxon>
        <taxon>Actinomycetes</taxon>
        <taxon>Mycobacteriales</taxon>
        <taxon>Mycobacteriaceae</taxon>
        <taxon>Mycobacterium</taxon>
    </lineage>
</organism>
<evidence type="ECO:0000313" key="1">
    <source>
        <dbReference type="EMBL" id="GFG88720.1"/>
    </source>
</evidence>
<name>A0A7I9YJ64_MYCBU</name>